<dbReference type="SUPFAM" id="SSF48498">
    <property type="entry name" value="Tetracyclin repressor-like, C-terminal domain"/>
    <property type="match status" value="1"/>
</dbReference>
<evidence type="ECO:0000256" key="2">
    <source>
        <dbReference type="ARBA" id="ARBA00023125"/>
    </source>
</evidence>
<dbReference type="InterPro" id="IPR036271">
    <property type="entry name" value="Tet_transcr_reg_TetR-rel_C_sf"/>
</dbReference>
<dbReference type="InterPro" id="IPR001647">
    <property type="entry name" value="HTH_TetR"/>
</dbReference>
<accession>A0A6J5YG53</accession>
<dbReference type="InterPro" id="IPR009057">
    <property type="entry name" value="Homeodomain-like_sf"/>
</dbReference>
<dbReference type="PRINTS" id="PR00455">
    <property type="entry name" value="HTHTETR"/>
</dbReference>
<dbReference type="PROSITE" id="PS50977">
    <property type="entry name" value="HTH_TETR_2"/>
    <property type="match status" value="1"/>
</dbReference>
<keyword evidence="2" id="KW-0238">DNA-binding</keyword>
<evidence type="ECO:0000313" key="5">
    <source>
        <dbReference type="EMBL" id="CAB4323706.1"/>
    </source>
</evidence>
<dbReference type="Pfam" id="PF13305">
    <property type="entry name" value="TetR_C_33"/>
    <property type="match status" value="1"/>
</dbReference>
<proteinExistence type="predicted"/>
<dbReference type="Gene3D" id="1.10.357.10">
    <property type="entry name" value="Tetracycline Repressor, domain 2"/>
    <property type="match status" value="1"/>
</dbReference>
<dbReference type="Pfam" id="PF00440">
    <property type="entry name" value="TetR_N"/>
    <property type="match status" value="1"/>
</dbReference>
<dbReference type="GO" id="GO:0003700">
    <property type="term" value="F:DNA-binding transcription factor activity"/>
    <property type="evidence" value="ECO:0007669"/>
    <property type="project" value="TreeGrafter"/>
</dbReference>
<protein>
    <submittedName>
        <fullName evidence="5">Unannotated protein</fullName>
    </submittedName>
</protein>
<sequence>MTAVRHRTPSIEIENAVVEAALRLLASNGPAALTVRGLAAEAGIAPMGIYNHFGDKNGVIDIVFRRGFEELTRSVSIGLDIDDPIEGLRAGLLAYRRFALDHRTTYAVMFLREVPNFTPTDGSLVIAAESFAVLIRGVDRAIHAGEVRHGDAREIAQQLWAATHGAVALEIVDMCLVDDTTAMYGSLIDTLLKGLRPSATGTGRSRTVRRK</sequence>
<organism evidence="5">
    <name type="scientific">freshwater metagenome</name>
    <dbReference type="NCBI Taxonomy" id="449393"/>
    <lineage>
        <taxon>unclassified sequences</taxon>
        <taxon>metagenomes</taxon>
        <taxon>ecological metagenomes</taxon>
    </lineage>
</organism>
<dbReference type="EMBL" id="CAEMXZ010000064">
    <property type="protein sequence ID" value="CAB4323706.1"/>
    <property type="molecule type" value="Genomic_DNA"/>
</dbReference>
<dbReference type="EMBL" id="CAFBNC010000123">
    <property type="protein sequence ID" value="CAB4950657.1"/>
    <property type="molecule type" value="Genomic_DNA"/>
</dbReference>
<dbReference type="InterPro" id="IPR025996">
    <property type="entry name" value="MT1864/Rv1816-like_C"/>
</dbReference>
<evidence type="ECO:0000313" key="6">
    <source>
        <dbReference type="EMBL" id="CAB4950657.1"/>
    </source>
</evidence>
<evidence type="ECO:0000256" key="3">
    <source>
        <dbReference type="ARBA" id="ARBA00023163"/>
    </source>
</evidence>
<dbReference type="PANTHER" id="PTHR30055">
    <property type="entry name" value="HTH-TYPE TRANSCRIPTIONAL REGULATOR RUTR"/>
    <property type="match status" value="1"/>
</dbReference>
<gene>
    <name evidence="5" type="ORF">UFOPK1392_01463</name>
    <name evidence="6" type="ORF">UFOPK3733_01854</name>
</gene>
<dbReference type="GO" id="GO:0000976">
    <property type="term" value="F:transcription cis-regulatory region binding"/>
    <property type="evidence" value="ECO:0007669"/>
    <property type="project" value="TreeGrafter"/>
</dbReference>
<dbReference type="SUPFAM" id="SSF46689">
    <property type="entry name" value="Homeodomain-like"/>
    <property type="match status" value="1"/>
</dbReference>
<evidence type="ECO:0000259" key="4">
    <source>
        <dbReference type="PROSITE" id="PS50977"/>
    </source>
</evidence>
<evidence type="ECO:0000256" key="1">
    <source>
        <dbReference type="ARBA" id="ARBA00023015"/>
    </source>
</evidence>
<feature type="domain" description="HTH tetR-type" evidence="4">
    <location>
        <begin position="11"/>
        <end position="71"/>
    </location>
</feature>
<dbReference type="PANTHER" id="PTHR30055:SF212">
    <property type="entry name" value="TETR-FAMILY FAMILY TRANSCRIPTIONAL REGULATOR"/>
    <property type="match status" value="1"/>
</dbReference>
<keyword evidence="3" id="KW-0804">Transcription</keyword>
<keyword evidence="1" id="KW-0805">Transcription regulation</keyword>
<dbReference type="AlphaFoldDB" id="A0A6J5YG53"/>
<dbReference type="InterPro" id="IPR050109">
    <property type="entry name" value="HTH-type_TetR-like_transc_reg"/>
</dbReference>
<name>A0A6J5YG53_9ZZZZ</name>
<reference evidence="5" key="1">
    <citation type="submission" date="2020-05" db="EMBL/GenBank/DDBJ databases">
        <authorList>
            <person name="Chiriac C."/>
            <person name="Salcher M."/>
            <person name="Ghai R."/>
            <person name="Kavagutti S V."/>
        </authorList>
    </citation>
    <scope>NUCLEOTIDE SEQUENCE</scope>
</reference>